<dbReference type="Proteomes" id="UP000225889">
    <property type="component" value="Unassembled WGS sequence"/>
</dbReference>
<evidence type="ECO:0000256" key="1">
    <source>
        <dbReference type="ARBA" id="ARBA00010716"/>
    </source>
</evidence>
<feature type="binding site" evidence="8">
    <location>
        <position position="222"/>
    </location>
    <ligand>
        <name>Zn(2+)</name>
        <dbReference type="ChEBI" id="CHEBI:29105"/>
    </ligand>
</feature>
<dbReference type="PIRSF" id="PIRSF038994">
    <property type="entry name" value="NagA"/>
    <property type="match status" value="1"/>
</dbReference>
<feature type="binding site" evidence="7">
    <location>
        <begin position="225"/>
        <end position="226"/>
    </location>
    <ligand>
        <name>substrate</name>
    </ligand>
</feature>
<evidence type="ECO:0000313" key="11">
    <source>
        <dbReference type="Proteomes" id="UP000225889"/>
    </source>
</evidence>
<keyword evidence="3 5" id="KW-0378">Hydrolase</keyword>
<evidence type="ECO:0000256" key="8">
    <source>
        <dbReference type="PIRSR" id="PIRSR038994-3"/>
    </source>
</evidence>
<reference evidence="10 11" key="2">
    <citation type="submission" date="2017-10" db="EMBL/GenBank/DDBJ databases">
        <authorList>
            <person name="Banno H."/>
            <person name="Chua N.-H."/>
        </authorList>
    </citation>
    <scope>NUCLEOTIDE SEQUENCE [LARGE SCALE GENOMIC DNA]</scope>
    <source>
        <strain evidence="10 11">JK626</strain>
    </source>
</reference>
<feature type="binding site" evidence="8">
    <location>
        <position position="201"/>
    </location>
    <ligand>
        <name>Zn(2+)</name>
        <dbReference type="ChEBI" id="CHEBI:29105"/>
    </ligand>
</feature>
<evidence type="ECO:0000256" key="2">
    <source>
        <dbReference type="ARBA" id="ARBA00022723"/>
    </source>
</evidence>
<dbReference type="InterPro" id="IPR003764">
    <property type="entry name" value="GlcNAc_6-P_deAcase"/>
</dbReference>
<feature type="binding site" evidence="7">
    <location>
        <begin position="313"/>
        <end position="315"/>
    </location>
    <ligand>
        <name>substrate</name>
    </ligand>
</feature>
<comment type="similarity">
    <text evidence="1 5">Belongs to the metallo-dependent hydrolases superfamily. NagA family.</text>
</comment>
<dbReference type="PANTHER" id="PTHR11113:SF14">
    <property type="entry name" value="N-ACETYLGLUCOSAMINE-6-PHOSPHATE DEACETYLASE"/>
    <property type="match status" value="1"/>
</dbReference>
<evidence type="ECO:0000256" key="6">
    <source>
        <dbReference type="PIRSR" id="PIRSR038994-1"/>
    </source>
</evidence>
<proteinExistence type="inferred from homology"/>
<dbReference type="InterPro" id="IPR011059">
    <property type="entry name" value="Metal-dep_hydrolase_composite"/>
</dbReference>
<sequence>MKIINGSVFLEDGKFQQATVACMDGKITEITTGDVLSANSSETGEEIIDATDCYVIPGLCDIHLHGCMSYDACDGTREALKEMAKYEAAHGVTSILPTTMTYPEDTLTTIANAVRDYRIYDNNTPGHATIHGINMEGPFISPEKKGAQNPKYIQRCDINMFHRINLASGGAVRLCDIAPEMDGAMEFIDEARKETRVSIAHTTADYDTCKQAFDRGARHLTHLFNAMPPFTHRAPGPIGAAAENENVTPEIICDGIHVYPAAVNLMYKVFGPERLIMISDSMRATGLPDGEYELGGQPVTVKGRLATLHDGTIAGSATNLYDCMITAVKEMHIPLEDAILCASRNPAKAVGIYHTVGSIALGKQADFVIINKSDLMIKAVIVRGQYGKG</sequence>
<evidence type="ECO:0000259" key="9">
    <source>
        <dbReference type="Pfam" id="PF01979"/>
    </source>
</evidence>
<dbReference type="GO" id="GO:0006046">
    <property type="term" value="P:N-acetylglucosamine catabolic process"/>
    <property type="evidence" value="ECO:0007669"/>
    <property type="project" value="TreeGrafter"/>
</dbReference>
<name>A0A2G3DTF8_9FIRM</name>
<dbReference type="SUPFAM" id="SSF51556">
    <property type="entry name" value="Metallo-dependent hydrolases"/>
    <property type="match status" value="1"/>
</dbReference>
<organism evidence="10 11">
    <name type="scientific">Pseudobutyrivibrio ruminis</name>
    <dbReference type="NCBI Taxonomy" id="46206"/>
    <lineage>
        <taxon>Bacteria</taxon>
        <taxon>Bacillati</taxon>
        <taxon>Bacillota</taxon>
        <taxon>Clostridia</taxon>
        <taxon>Lachnospirales</taxon>
        <taxon>Lachnospiraceae</taxon>
        <taxon>Pseudobutyrivibrio</taxon>
    </lineage>
</organism>
<dbReference type="InterPro" id="IPR032466">
    <property type="entry name" value="Metal_Hydrolase"/>
</dbReference>
<dbReference type="RefSeq" id="WP_099392470.1">
    <property type="nucleotide sequence ID" value="NZ_PDYF01000031.1"/>
</dbReference>
<accession>A0A2G3DTF8</accession>
<evidence type="ECO:0000256" key="5">
    <source>
        <dbReference type="PIRNR" id="PIRNR038994"/>
    </source>
</evidence>
<feature type="binding site" evidence="7">
    <location>
        <position position="147"/>
    </location>
    <ligand>
        <name>substrate</name>
    </ligand>
</feature>
<dbReference type="AlphaFoldDB" id="A0A2G3DTF8"/>
<evidence type="ECO:0000313" key="10">
    <source>
        <dbReference type="EMBL" id="PHU34155.1"/>
    </source>
</evidence>
<gene>
    <name evidence="10" type="primary">nagA</name>
    <name evidence="10" type="ORF">CSX01_11345</name>
</gene>
<feature type="binding site" evidence="7">
    <location>
        <position position="233"/>
    </location>
    <ligand>
        <name>substrate</name>
    </ligand>
</feature>
<reference evidence="10 11" key="1">
    <citation type="submission" date="2017-10" db="EMBL/GenBank/DDBJ databases">
        <title>Resolving the taxonomy of Roseburia spp., Eubacterium rectale and Agathobacter spp. through phylogenomic analysis.</title>
        <authorList>
            <person name="Sheridan P.O."/>
            <person name="Walker A.W."/>
            <person name="Duncan S.H."/>
            <person name="Scott K.P."/>
            <person name="Toole P.W.O."/>
            <person name="Luis P."/>
            <person name="Flint H.J."/>
        </authorList>
    </citation>
    <scope>NUCLEOTIDE SEQUENCE [LARGE SCALE GENOMIC DNA]</scope>
    <source>
        <strain evidence="10 11">JK626</strain>
    </source>
</reference>
<dbReference type="SUPFAM" id="SSF51338">
    <property type="entry name" value="Composite domain of metallo-dependent hydrolases"/>
    <property type="match status" value="1"/>
</dbReference>
<dbReference type="NCBIfam" id="TIGR00221">
    <property type="entry name" value="nagA"/>
    <property type="match status" value="1"/>
</dbReference>
<dbReference type="Pfam" id="PF01979">
    <property type="entry name" value="Amidohydro_1"/>
    <property type="match status" value="1"/>
</dbReference>
<keyword evidence="4 5" id="KW-0119">Carbohydrate metabolism</keyword>
<evidence type="ECO:0000256" key="3">
    <source>
        <dbReference type="ARBA" id="ARBA00022801"/>
    </source>
</evidence>
<evidence type="ECO:0000256" key="7">
    <source>
        <dbReference type="PIRSR" id="PIRSR038994-2"/>
    </source>
</evidence>
<dbReference type="PANTHER" id="PTHR11113">
    <property type="entry name" value="N-ACETYLGLUCOSAMINE-6-PHOSPHATE DEACETYLASE"/>
    <property type="match status" value="1"/>
</dbReference>
<dbReference type="GO" id="GO:0008448">
    <property type="term" value="F:N-acetylglucosamine-6-phosphate deacetylase activity"/>
    <property type="evidence" value="ECO:0007669"/>
    <property type="project" value="InterPro"/>
</dbReference>
<feature type="domain" description="Amidohydrolase-related" evidence="9">
    <location>
        <begin position="54"/>
        <end position="385"/>
    </location>
</feature>
<protein>
    <submittedName>
        <fullName evidence="10">N-acetylglucosamine-6-phosphate deacetylase</fullName>
    </submittedName>
</protein>
<feature type="binding site" evidence="8">
    <location>
        <position position="136"/>
    </location>
    <ligand>
        <name>Zn(2+)</name>
        <dbReference type="ChEBI" id="CHEBI:29105"/>
    </ligand>
</feature>
<comment type="caution">
    <text evidence="10">The sequence shown here is derived from an EMBL/GenBank/DDBJ whole genome shotgun (WGS) entry which is preliminary data.</text>
</comment>
<dbReference type="Gene3D" id="2.30.40.10">
    <property type="entry name" value="Urease, subunit C, domain 1"/>
    <property type="match status" value="1"/>
</dbReference>
<dbReference type="GO" id="GO:0046872">
    <property type="term" value="F:metal ion binding"/>
    <property type="evidence" value="ECO:0007669"/>
    <property type="project" value="UniProtKB-KW"/>
</dbReference>
<dbReference type="EMBL" id="PDYF01000031">
    <property type="protein sequence ID" value="PHU34155.1"/>
    <property type="molecule type" value="Genomic_DNA"/>
</dbReference>
<evidence type="ECO:0000256" key="4">
    <source>
        <dbReference type="ARBA" id="ARBA00023277"/>
    </source>
</evidence>
<comment type="cofactor">
    <cofactor evidence="8">
        <name>a divalent metal cation</name>
        <dbReference type="ChEBI" id="CHEBI:60240"/>
    </cofactor>
    <text evidence="8">Binds 1 divalent metal cation per subunit.</text>
</comment>
<feature type="active site" description="Proton donor/acceptor" evidence="6">
    <location>
        <position position="280"/>
    </location>
</feature>
<keyword evidence="2 8" id="KW-0479">Metal-binding</keyword>
<dbReference type="Gene3D" id="3.20.20.140">
    <property type="entry name" value="Metal-dependent hydrolases"/>
    <property type="match status" value="1"/>
</dbReference>
<dbReference type="InterPro" id="IPR006680">
    <property type="entry name" value="Amidohydro-rel"/>
</dbReference>
<dbReference type="CDD" id="cd00854">
    <property type="entry name" value="NagA"/>
    <property type="match status" value="1"/>
</dbReference>
<feature type="binding site" evidence="7">
    <location>
        <position position="257"/>
    </location>
    <ligand>
        <name>substrate</name>
    </ligand>
</feature>